<dbReference type="Gene3D" id="3.80.10.10">
    <property type="entry name" value="Ribonuclease Inhibitor"/>
    <property type="match status" value="2"/>
</dbReference>
<reference evidence="3 4" key="1">
    <citation type="journal article" date="2013" name="BMC Genomics">
        <title>Reconstruction of the lipid metabolism for the microalga Monoraphidium neglectum from its genome sequence reveals characteristics suitable for biofuel production.</title>
        <authorList>
            <person name="Bogen C."/>
            <person name="Al-Dilaimi A."/>
            <person name="Albersmeier A."/>
            <person name="Wichmann J."/>
            <person name="Grundmann M."/>
            <person name="Rupp O."/>
            <person name="Lauersen K.J."/>
            <person name="Blifernez-Klassen O."/>
            <person name="Kalinowski J."/>
            <person name="Goesmann A."/>
            <person name="Mussgnug J.H."/>
            <person name="Kruse O."/>
        </authorList>
    </citation>
    <scope>NUCLEOTIDE SEQUENCE [LARGE SCALE GENOMIC DNA]</scope>
    <source>
        <strain evidence="3 4">SAG 48.87</strain>
    </source>
</reference>
<dbReference type="Proteomes" id="UP000054498">
    <property type="component" value="Unassembled WGS sequence"/>
</dbReference>
<comment type="subcellular location">
    <subcellularLocation>
        <location evidence="1">Cytoplasm</location>
        <location evidence="1">Cytoskeleton</location>
        <location evidence="1">Cilium axoneme</location>
    </subcellularLocation>
</comment>
<dbReference type="AlphaFoldDB" id="A0A0D2MWZ2"/>
<dbReference type="SUPFAM" id="SSF52047">
    <property type="entry name" value="RNI-like"/>
    <property type="match status" value="1"/>
</dbReference>
<keyword evidence="4" id="KW-1185">Reference proteome</keyword>
<feature type="region of interest" description="Disordered" evidence="2">
    <location>
        <begin position="172"/>
        <end position="202"/>
    </location>
</feature>
<feature type="compositionally biased region" description="Low complexity" evidence="2">
    <location>
        <begin position="188"/>
        <end position="202"/>
    </location>
</feature>
<proteinExistence type="predicted"/>
<dbReference type="GO" id="GO:0005930">
    <property type="term" value="C:axoneme"/>
    <property type="evidence" value="ECO:0007669"/>
    <property type="project" value="UniProtKB-SubCell"/>
</dbReference>
<sequence length="559" mass="58198">MQGVAEFKSLGTLELRFSDVLELNPAAAAALAGPGARLAALRLINVSAPEGLDLRLLAAALAPLRALTLVQRSKVAPLLAGDAALEALAGMSGLEELELQGRMCGVGDGGLLALRRLTRLRRLVVGWVPWQSQISQGAALQLLSGLPLLQSLKLSGAELLLPTGLLASTAAPQAPGANPAAVAPPAPAGYGEAAPQPAQPGQPQMLPVGGAVAAAAATASGRAPLRSMASAPVMGASLRPRCAAAGAGAAAGAHLDRLAGAPDDAPQLGGAAWAALAHVADLRLRFNCCGTSVERTLLALGPRLRARLAGLTWSYGKLGGPGYLRLLSSCTSLRSLKISMWYQDPHAAPSLWDLSALSSLHNLETLVFDKRPPFQTALPAQQASVSCPVTPSALRAAAAAWPRLRKLRLGLARGDFGDSALEQLPRFTGLESLTLHVLVAPKDDAWLGLAPLRLLSGLAGLRHLDWVPAERTVQGRLRPEDVQALLRLGQLHVLTLPASLVTCERMQELTDHLPSSCQLRLMAPAYCEHARTAKASRMQRLLSAASSLMDRAAGAITLN</sequence>
<evidence type="ECO:0000313" key="4">
    <source>
        <dbReference type="Proteomes" id="UP000054498"/>
    </source>
</evidence>
<dbReference type="KEGG" id="mng:MNEG_0911"/>
<protein>
    <submittedName>
        <fullName evidence="3">Uncharacterized protein</fullName>
    </submittedName>
</protein>
<dbReference type="RefSeq" id="XP_013906059.1">
    <property type="nucleotide sequence ID" value="XM_014050605.1"/>
</dbReference>
<name>A0A0D2MWZ2_9CHLO</name>
<dbReference type="OrthoDB" id="554327at2759"/>
<evidence type="ECO:0000256" key="1">
    <source>
        <dbReference type="ARBA" id="ARBA00004430"/>
    </source>
</evidence>
<dbReference type="InterPro" id="IPR032675">
    <property type="entry name" value="LRR_dom_sf"/>
</dbReference>
<evidence type="ECO:0000256" key="2">
    <source>
        <dbReference type="SAM" id="MobiDB-lite"/>
    </source>
</evidence>
<dbReference type="GeneID" id="25727029"/>
<organism evidence="3 4">
    <name type="scientific">Monoraphidium neglectum</name>
    <dbReference type="NCBI Taxonomy" id="145388"/>
    <lineage>
        <taxon>Eukaryota</taxon>
        <taxon>Viridiplantae</taxon>
        <taxon>Chlorophyta</taxon>
        <taxon>core chlorophytes</taxon>
        <taxon>Chlorophyceae</taxon>
        <taxon>CS clade</taxon>
        <taxon>Sphaeropleales</taxon>
        <taxon>Selenastraceae</taxon>
        <taxon>Monoraphidium</taxon>
    </lineage>
</organism>
<accession>A0A0D2MWZ2</accession>
<feature type="compositionally biased region" description="Low complexity" evidence="2">
    <location>
        <begin position="172"/>
        <end position="181"/>
    </location>
</feature>
<evidence type="ECO:0000313" key="3">
    <source>
        <dbReference type="EMBL" id="KIZ07040.1"/>
    </source>
</evidence>
<gene>
    <name evidence="3" type="ORF">MNEG_0911</name>
</gene>
<dbReference type="EMBL" id="KK100302">
    <property type="protein sequence ID" value="KIZ07040.1"/>
    <property type="molecule type" value="Genomic_DNA"/>
</dbReference>